<keyword evidence="3" id="KW-0813">Transport</keyword>
<feature type="transmembrane region" description="Helical" evidence="9">
    <location>
        <begin position="191"/>
        <end position="207"/>
    </location>
</feature>
<feature type="transmembrane region" description="Helical" evidence="9">
    <location>
        <begin position="367"/>
        <end position="386"/>
    </location>
</feature>
<evidence type="ECO:0000313" key="12">
    <source>
        <dbReference type="Proteomes" id="UP000054886"/>
    </source>
</evidence>
<dbReference type="GO" id="GO:0061459">
    <property type="term" value="F:L-arginine transmembrane transporter activity"/>
    <property type="evidence" value="ECO:0007669"/>
    <property type="project" value="TreeGrafter"/>
</dbReference>
<dbReference type="GO" id="GO:0015189">
    <property type="term" value="F:L-lysine transmembrane transporter activity"/>
    <property type="evidence" value="ECO:0007669"/>
    <property type="project" value="TreeGrafter"/>
</dbReference>
<evidence type="ECO:0000256" key="5">
    <source>
        <dbReference type="ARBA" id="ARBA00022692"/>
    </source>
</evidence>
<evidence type="ECO:0000256" key="2">
    <source>
        <dbReference type="ARBA" id="ARBA00008066"/>
    </source>
</evidence>
<organism evidence="11 12">
    <name type="scientific">Candida glabrata</name>
    <name type="common">Yeast</name>
    <name type="synonym">Torulopsis glabrata</name>
    <dbReference type="NCBI Taxonomy" id="5478"/>
    <lineage>
        <taxon>Eukaryota</taxon>
        <taxon>Fungi</taxon>
        <taxon>Dikarya</taxon>
        <taxon>Ascomycota</taxon>
        <taxon>Saccharomycotina</taxon>
        <taxon>Saccharomycetes</taxon>
        <taxon>Saccharomycetales</taxon>
        <taxon>Saccharomycetaceae</taxon>
        <taxon>Nakaseomyces</taxon>
    </lineage>
</organism>
<evidence type="ECO:0000256" key="9">
    <source>
        <dbReference type="SAM" id="Phobius"/>
    </source>
</evidence>
<keyword evidence="8 9" id="KW-0472">Membrane</keyword>
<name>A0A0W0EBN3_CANGB</name>
<feature type="transmembrane region" description="Helical" evidence="9">
    <location>
        <begin position="80"/>
        <end position="103"/>
    </location>
</feature>
<dbReference type="VEuPathDB" id="FungiDB:GWK60_G03487"/>
<dbReference type="GO" id="GO:0005313">
    <property type="term" value="F:L-glutamate transmembrane transporter activity"/>
    <property type="evidence" value="ECO:0007669"/>
    <property type="project" value="EnsemblFungi"/>
</dbReference>
<evidence type="ECO:0000313" key="11">
    <source>
        <dbReference type="EMBL" id="KTB07644.1"/>
    </source>
</evidence>
<feature type="transmembrane region" description="Helical" evidence="9">
    <location>
        <begin position="434"/>
        <end position="454"/>
    </location>
</feature>
<evidence type="ECO:0000256" key="7">
    <source>
        <dbReference type="ARBA" id="ARBA00022989"/>
    </source>
</evidence>
<feature type="transmembrane region" description="Helical" evidence="9">
    <location>
        <begin position="152"/>
        <end position="171"/>
    </location>
</feature>
<evidence type="ECO:0000256" key="3">
    <source>
        <dbReference type="ARBA" id="ARBA00022448"/>
    </source>
</evidence>
<dbReference type="VEuPathDB" id="FungiDB:B1J91_G03619g"/>
<reference evidence="11 12" key="1">
    <citation type="submission" date="2015-10" db="EMBL/GenBank/DDBJ databases">
        <title>Draft genomes sequences of Candida glabrata isolates 1A, 1B, 2A, 2B, 3A and 3B.</title>
        <authorList>
            <person name="Haavelsrud O.E."/>
            <person name="Gaustad P."/>
        </authorList>
    </citation>
    <scope>NUCLEOTIDE SEQUENCE [LARGE SCALE GENOMIC DNA]</scope>
    <source>
        <strain evidence="11">910700640</strain>
    </source>
</reference>
<dbReference type="GO" id="GO:0015194">
    <property type="term" value="F:L-serine transmembrane transporter activity"/>
    <property type="evidence" value="ECO:0007669"/>
    <property type="project" value="TreeGrafter"/>
</dbReference>
<comment type="subcellular location">
    <subcellularLocation>
        <location evidence="1">Vacuole membrane</location>
        <topology evidence="1">Multi-pass membrane protein</topology>
    </subcellularLocation>
</comment>
<evidence type="ECO:0000256" key="6">
    <source>
        <dbReference type="ARBA" id="ARBA00022970"/>
    </source>
</evidence>
<dbReference type="GO" id="GO:0015183">
    <property type="term" value="F:L-aspartate transmembrane transporter activity"/>
    <property type="evidence" value="ECO:0007669"/>
    <property type="project" value="EnsemblFungi"/>
</dbReference>
<dbReference type="PANTHER" id="PTHR22950:SF678">
    <property type="entry name" value="VACUOLAR AMINO ACID TRANSPORTER 5-RELATED"/>
    <property type="match status" value="1"/>
</dbReference>
<dbReference type="AlphaFoldDB" id="A0A0W0EBN3"/>
<proteinExistence type="inferred from homology"/>
<protein>
    <submittedName>
        <fullName evidence="11">Vacuolar amino acid transporter 6</fullName>
    </submittedName>
</protein>
<evidence type="ECO:0000259" key="10">
    <source>
        <dbReference type="Pfam" id="PF01490"/>
    </source>
</evidence>
<feature type="domain" description="Amino acid transporter transmembrane" evidence="10">
    <location>
        <begin position="2"/>
        <end position="453"/>
    </location>
</feature>
<comment type="similarity">
    <text evidence="2">Belongs to the amino acid/polyamine transporter 2 family.</text>
</comment>
<keyword evidence="6" id="KW-0029">Amino-acid transport</keyword>
<evidence type="ECO:0000256" key="1">
    <source>
        <dbReference type="ARBA" id="ARBA00004128"/>
    </source>
</evidence>
<feature type="transmembrane region" description="Helical" evidence="9">
    <location>
        <begin position="228"/>
        <end position="252"/>
    </location>
</feature>
<sequence length="460" mass="49830">MSSTVGSGVLTLLHTACGAGILAMPYAFKPFGLIFGILMIMFCGLCSMMTLLIQARVAGYAPDSKNASFFSLTQVINKNLSVIFDLAIAIKCLGVGISYLIVVGDLLPQIAGSITTKPLLLNRDFHITLVMIFVVTPLCLKKRLNSLRHTSSLAIMSVAYLCVLVIIHLVSSDGDIEQMKGHVSIGLPHHGPSPLTTLPIFVFAYTCHHNMFSVINEQKDNRFKTTKYIPLISTSLACILYILIGGCGYMTFGDKIVGNIITLYPHSVSSIIGRIAIALLVTLAFPLQCHPARSSIHNILAFFYPSLNPDLKNTQEPTVNADTMSSSQLLATERTPLVRSISSIEDNELAEEQGSIKDVPIEMERKLFLAITAAILIPSYLVAMSVHSLDKVLAIVGATGSTSISFILPGIFGYRLIGSDGATLTRGDRLLKKLGLAATIWGFFVMTASLFATFKYNAHH</sequence>
<dbReference type="VEuPathDB" id="FungiDB:GVI51_G03487"/>
<feature type="transmembrane region" description="Helical" evidence="9">
    <location>
        <begin position="264"/>
        <end position="285"/>
    </location>
</feature>
<keyword evidence="4" id="KW-0926">Vacuole</keyword>
<dbReference type="InterPro" id="IPR013057">
    <property type="entry name" value="AA_transpt_TM"/>
</dbReference>
<dbReference type="Pfam" id="PF01490">
    <property type="entry name" value="Aa_trans"/>
    <property type="match status" value="1"/>
</dbReference>
<dbReference type="VEuPathDB" id="FungiDB:CAGL0G03619g"/>
<feature type="transmembrane region" description="Helical" evidence="9">
    <location>
        <begin position="392"/>
        <end position="414"/>
    </location>
</feature>
<dbReference type="GO" id="GO:0032974">
    <property type="term" value="P:amino acid transmembrane export from vacuole"/>
    <property type="evidence" value="ECO:0007669"/>
    <property type="project" value="EnsemblFungi"/>
</dbReference>
<evidence type="ECO:0000256" key="8">
    <source>
        <dbReference type="ARBA" id="ARBA00023136"/>
    </source>
</evidence>
<keyword evidence="7 9" id="KW-1133">Transmembrane helix</keyword>
<evidence type="ECO:0000256" key="4">
    <source>
        <dbReference type="ARBA" id="ARBA00022554"/>
    </source>
</evidence>
<dbReference type="EMBL" id="LLZZ01000107">
    <property type="protein sequence ID" value="KTB07644.1"/>
    <property type="molecule type" value="Genomic_DNA"/>
</dbReference>
<feature type="transmembrane region" description="Helical" evidence="9">
    <location>
        <begin position="123"/>
        <end position="140"/>
    </location>
</feature>
<feature type="transmembrane region" description="Helical" evidence="9">
    <location>
        <begin position="34"/>
        <end position="59"/>
    </location>
</feature>
<dbReference type="GO" id="GO:0005290">
    <property type="term" value="F:L-histidine transmembrane transporter activity"/>
    <property type="evidence" value="ECO:0007669"/>
    <property type="project" value="TreeGrafter"/>
</dbReference>
<comment type="caution">
    <text evidence="11">The sequence shown here is derived from an EMBL/GenBank/DDBJ whole genome shotgun (WGS) entry which is preliminary data.</text>
</comment>
<dbReference type="GO" id="GO:0000329">
    <property type="term" value="C:fungal-type vacuole membrane"/>
    <property type="evidence" value="ECO:0007669"/>
    <property type="project" value="EnsemblFungi"/>
</dbReference>
<dbReference type="GO" id="GO:0005302">
    <property type="term" value="F:L-tyrosine transmembrane transporter activity"/>
    <property type="evidence" value="ECO:0007669"/>
    <property type="project" value="TreeGrafter"/>
</dbReference>
<keyword evidence="5 9" id="KW-0812">Transmembrane</keyword>
<gene>
    <name evidence="11" type="ORF">AO440_001636</name>
</gene>
<dbReference type="Proteomes" id="UP000054886">
    <property type="component" value="Unassembled WGS sequence"/>
</dbReference>
<accession>A0A0W0EBN3</accession>
<dbReference type="PANTHER" id="PTHR22950">
    <property type="entry name" value="AMINO ACID TRANSPORTER"/>
    <property type="match status" value="1"/>
</dbReference>